<dbReference type="Pfam" id="PF00501">
    <property type="entry name" value="AMP-binding"/>
    <property type="match status" value="1"/>
</dbReference>
<evidence type="ECO:0000313" key="5">
    <source>
        <dbReference type="Proteomes" id="UP000000328"/>
    </source>
</evidence>
<dbReference type="Gene3D" id="3.40.50.12780">
    <property type="entry name" value="N-terminal domain of ligase-like"/>
    <property type="match status" value="1"/>
</dbReference>
<dbReference type="PANTHER" id="PTHR43272">
    <property type="entry name" value="LONG-CHAIN-FATTY-ACID--COA LIGASE"/>
    <property type="match status" value="1"/>
</dbReference>
<gene>
    <name evidence="4" type="ordered locus">AMED_7236</name>
</gene>
<organism evidence="4 5">
    <name type="scientific">Amycolatopsis mediterranei (strain U-32)</name>
    <dbReference type="NCBI Taxonomy" id="749927"/>
    <lineage>
        <taxon>Bacteria</taxon>
        <taxon>Bacillati</taxon>
        <taxon>Actinomycetota</taxon>
        <taxon>Actinomycetes</taxon>
        <taxon>Pseudonocardiales</taxon>
        <taxon>Pseudonocardiaceae</taxon>
        <taxon>Amycolatopsis</taxon>
    </lineage>
</organism>
<protein>
    <submittedName>
        <fullName evidence="4">Acyl-CoA synthetase-related protein</fullName>
    </submittedName>
</protein>
<dbReference type="InterPro" id="IPR020845">
    <property type="entry name" value="AMP-binding_CS"/>
</dbReference>
<dbReference type="OrthoDB" id="9803968at2"/>
<evidence type="ECO:0000256" key="2">
    <source>
        <dbReference type="ARBA" id="ARBA00022840"/>
    </source>
</evidence>
<dbReference type="GeneID" id="92877442"/>
<dbReference type="GO" id="GO:0005524">
    <property type="term" value="F:ATP binding"/>
    <property type="evidence" value="ECO:0007669"/>
    <property type="project" value="UniProtKB-KW"/>
</dbReference>
<evidence type="ECO:0000256" key="1">
    <source>
        <dbReference type="ARBA" id="ARBA00022741"/>
    </source>
</evidence>
<dbReference type="PANTHER" id="PTHR43272:SF33">
    <property type="entry name" value="AMP-BINDING DOMAIN-CONTAINING PROTEIN-RELATED"/>
    <property type="match status" value="1"/>
</dbReference>
<dbReference type="InterPro" id="IPR000873">
    <property type="entry name" value="AMP-dep_synth/lig_dom"/>
</dbReference>
<evidence type="ECO:0000259" key="3">
    <source>
        <dbReference type="Pfam" id="PF00501"/>
    </source>
</evidence>
<accession>A0A0H3DFR4</accession>
<sequence>MARFELRVETTTMVFGHGRIISAPATLCEAFQRIATVEPDAVAIRTVGATQELSWRKLGEQVRFLAAGLAGLGVRRGDAVALMMANRIEFYPVDLAAQHLGAIPFSVYNTLAASQIGQLLRNSECTVVVCEERFVEIIRESGAPIEHVIVVDGQADHTLSLNDLCGRGAADTSFDFETAWRAVLPDNVLTLIYTSGTTGKPKGVEITHANVLAQAAGVAQVLDFRFGDRTTSYLPSAHIADRFLCLYAQEIFGTQITVVPDLNTISQALPDCRPTVWGAVPRVWAKLKQAIERSVDADPRREEIRHALEIGERRSELIQTGRPVDDDLAAEHAEVDATVLSGLRTALGLDQTRWAVCGAAPVAVETVKFFAALGVPICEGWGMSELSCFGAVSAPGTARFGAVGKLLPGLTAQHADDGELLVRGPT</sequence>
<dbReference type="HOGENOM" id="CLU_000022_45_5_11"/>
<feature type="domain" description="AMP-dependent synthetase/ligase" evidence="3">
    <location>
        <begin position="31"/>
        <end position="425"/>
    </location>
</feature>
<name>A0A0H3DFR4_AMYMU</name>
<dbReference type="SUPFAM" id="SSF56801">
    <property type="entry name" value="Acetyl-CoA synthetase-like"/>
    <property type="match status" value="1"/>
</dbReference>
<dbReference type="PATRIC" id="fig|749927.5.peg.7524"/>
<dbReference type="eggNOG" id="COG1022">
    <property type="taxonomic scope" value="Bacteria"/>
</dbReference>
<dbReference type="GO" id="GO:0016020">
    <property type="term" value="C:membrane"/>
    <property type="evidence" value="ECO:0007669"/>
    <property type="project" value="TreeGrafter"/>
</dbReference>
<dbReference type="InterPro" id="IPR042099">
    <property type="entry name" value="ANL_N_sf"/>
</dbReference>
<reference evidence="4 5" key="1">
    <citation type="journal article" date="2010" name="Cell Res.">
        <title>Complete genome sequence of the rifamycin SV-producing Amycolatopsis mediterranei U32 revealed its genetic characteristics in phylogeny and metabolism.</title>
        <authorList>
            <person name="Zhao W."/>
            <person name="Zhong Y."/>
            <person name="Yuan H."/>
            <person name="Wang J."/>
            <person name="Zheng H."/>
            <person name="Wang Y."/>
            <person name="Cen X."/>
            <person name="Xu F."/>
            <person name="Bai J."/>
            <person name="Han X."/>
            <person name="Lu G."/>
            <person name="Zhu Y."/>
            <person name="Shao Z."/>
            <person name="Yan H."/>
            <person name="Li C."/>
            <person name="Peng N."/>
            <person name="Zhang Z."/>
            <person name="Zhang Y."/>
            <person name="Lin W."/>
            <person name="Fan Y."/>
            <person name="Qin Z."/>
            <person name="Hu Y."/>
            <person name="Zhu B."/>
            <person name="Wang S."/>
            <person name="Ding X."/>
            <person name="Zhao G.P."/>
        </authorList>
    </citation>
    <scope>NUCLEOTIDE SEQUENCE [LARGE SCALE GENOMIC DNA]</scope>
    <source>
        <strain evidence="5">U-32</strain>
    </source>
</reference>
<dbReference type="PROSITE" id="PS00455">
    <property type="entry name" value="AMP_BINDING"/>
    <property type="match status" value="1"/>
</dbReference>
<proteinExistence type="predicted"/>
<dbReference type="EMBL" id="CP002000">
    <property type="protein sequence ID" value="ADJ48953.1"/>
    <property type="molecule type" value="Genomic_DNA"/>
</dbReference>
<dbReference type="KEGG" id="amd:AMED_7236"/>
<dbReference type="GO" id="GO:0004467">
    <property type="term" value="F:long-chain fatty acid-CoA ligase activity"/>
    <property type="evidence" value="ECO:0007669"/>
    <property type="project" value="TreeGrafter"/>
</dbReference>
<keyword evidence="1" id="KW-0547">Nucleotide-binding</keyword>
<dbReference type="Proteomes" id="UP000000328">
    <property type="component" value="Chromosome"/>
</dbReference>
<evidence type="ECO:0000313" key="4">
    <source>
        <dbReference type="EMBL" id="ADJ48953.1"/>
    </source>
</evidence>
<dbReference type="RefSeq" id="WP_013228998.1">
    <property type="nucleotide sequence ID" value="NC_014318.1"/>
</dbReference>
<dbReference type="AlphaFoldDB" id="A0A0H3DFR4"/>
<keyword evidence="2" id="KW-0067">ATP-binding</keyword>